<comment type="caution">
    <text evidence="2">The sequence shown here is derived from an EMBL/GenBank/DDBJ whole genome shotgun (WGS) entry which is preliminary data.</text>
</comment>
<feature type="compositionally biased region" description="Basic and acidic residues" evidence="1">
    <location>
        <begin position="56"/>
        <end position="65"/>
    </location>
</feature>
<dbReference type="InParanoid" id="H0EYV8"/>
<dbReference type="AlphaFoldDB" id="H0EYV8"/>
<keyword evidence="3" id="KW-1185">Reference proteome</keyword>
<organism evidence="2 3">
    <name type="scientific">Glarea lozoyensis (strain ATCC 74030 / MF5533)</name>
    <dbReference type="NCBI Taxonomy" id="1104152"/>
    <lineage>
        <taxon>Eukaryota</taxon>
        <taxon>Fungi</taxon>
        <taxon>Dikarya</taxon>
        <taxon>Ascomycota</taxon>
        <taxon>Pezizomycotina</taxon>
        <taxon>Leotiomycetes</taxon>
        <taxon>Helotiales</taxon>
        <taxon>Helotiaceae</taxon>
        <taxon>Glarea</taxon>
    </lineage>
</organism>
<reference evidence="2 3" key="1">
    <citation type="journal article" date="2012" name="Eukaryot. Cell">
        <title>Genome sequence of the fungus Glarea lozoyensis: the first genome sequence of a species from the Helotiaceae family.</title>
        <authorList>
            <person name="Youssar L."/>
            <person name="Gruening B.A."/>
            <person name="Erxleben A."/>
            <person name="Guenther S."/>
            <person name="Huettel W."/>
        </authorList>
    </citation>
    <scope>NUCLEOTIDE SEQUENCE [LARGE SCALE GENOMIC DNA]</scope>
    <source>
        <strain evidence="3">ATCC 74030 / MF5533</strain>
    </source>
</reference>
<evidence type="ECO:0000313" key="3">
    <source>
        <dbReference type="Proteomes" id="UP000005446"/>
    </source>
</evidence>
<evidence type="ECO:0000313" key="2">
    <source>
        <dbReference type="EMBL" id="EHK96311.1"/>
    </source>
</evidence>
<proteinExistence type="predicted"/>
<dbReference type="Proteomes" id="UP000005446">
    <property type="component" value="Unassembled WGS sequence"/>
</dbReference>
<dbReference type="OrthoDB" id="5244857at2759"/>
<feature type="region of interest" description="Disordered" evidence="1">
    <location>
        <begin position="51"/>
        <end position="79"/>
    </location>
</feature>
<name>H0EYV8_GLAL7</name>
<protein>
    <submittedName>
        <fullName evidence="2">Uncharacterized protein</fullName>
    </submittedName>
</protein>
<dbReference type="HOGENOM" id="CLU_2236867_0_0_1"/>
<accession>H0EYV8</accession>
<evidence type="ECO:0000256" key="1">
    <source>
        <dbReference type="SAM" id="MobiDB-lite"/>
    </source>
</evidence>
<feature type="region of interest" description="Disordered" evidence="1">
    <location>
        <begin position="15"/>
        <end position="37"/>
    </location>
</feature>
<gene>
    <name evidence="2" type="ORF">M7I_8019</name>
</gene>
<dbReference type="EMBL" id="AGUE01000258">
    <property type="protein sequence ID" value="EHK96311.1"/>
    <property type="molecule type" value="Genomic_DNA"/>
</dbReference>
<sequence length="105" mass="11533">MWEQEEPVDWNAFQMATLGNSLPANESKSEEDEDTKEDLCEWWEALAVGPPGKLVKGQDKDKPEAKSSASSGILEVDEIARGDMDKDAKQRAEAYFLSSAQAAAI</sequence>